<evidence type="ECO:0000313" key="2">
    <source>
        <dbReference type="EMBL" id="RHF03791.1"/>
    </source>
</evidence>
<dbReference type="AlphaFoldDB" id="A0A414M3P0"/>
<evidence type="ECO:0000256" key="1">
    <source>
        <dbReference type="SAM" id="Phobius"/>
    </source>
</evidence>
<proteinExistence type="predicted"/>
<dbReference type="RefSeq" id="WP_118226220.1">
    <property type="nucleotide sequence ID" value="NZ_JAQECU010000001.1"/>
</dbReference>
<accession>A0A414M3P0</accession>
<feature type="transmembrane region" description="Helical" evidence="1">
    <location>
        <begin position="21"/>
        <end position="43"/>
    </location>
</feature>
<sequence>MSVKRKNDKEVVKRLYRGEKAIRNFVAGNSIMINCLDFIQTILKNEKYKEKKCPFDQEIALNLDKVEILVKKGTLRDKTVDFVVCLEQNWLLLVEAKLEVENVANIAKTIQDKIEHSKVLLRSCDNYIHSEESVIVLLNNKYYQEQSNKLRRLLIAKNINIKPYRVCDFYKEYFTPIC</sequence>
<protein>
    <submittedName>
        <fullName evidence="2">Uncharacterized protein</fullName>
    </submittedName>
</protein>
<reference evidence="2 3" key="1">
    <citation type="submission" date="2018-08" db="EMBL/GenBank/DDBJ databases">
        <title>A genome reference for cultivated species of the human gut microbiota.</title>
        <authorList>
            <person name="Zou Y."/>
            <person name="Xue W."/>
            <person name="Luo G."/>
        </authorList>
    </citation>
    <scope>NUCLEOTIDE SEQUENCE [LARGE SCALE GENOMIC DNA]</scope>
    <source>
        <strain evidence="2 3">AM26-26AC</strain>
    </source>
</reference>
<keyword evidence="1" id="KW-0472">Membrane</keyword>
<dbReference type="EMBL" id="QSLA01000026">
    <property type="protein sequence ID" value="RHF03791.1"/>
    <property type="molecule type" value="Genomic_DNA"/>
</dbReference>
<evidence type="ECO:0000313" key="3">
    <source>
        <dbReference type="Proteomes" id="UP000283538"/>
    </source>
</evidence>
<keyword evidence="1" id="KW-0812">Transmembrane</keyword>
<keyword evidence="1" id="KW-1133">Transmembrane helix</keyword>
<name>A0A414M3P0_9BACE</name>
<comment type="caution">
    <text evidence="2">The sequence shown here is derived from an EMBL/GenBank/DDBJ whole genome shotgun (WGS) entry which is preliminary data.</text>
</comment>
<dbReference type="Proteomes" id="UP000283538">
    <property type="component" value="Unassembled WGS sequence"/>
</dbReference>
<gene>
    <name evidence="2" type="ORF">DW701_16125</name>
</gene>
<organism evidence="2 3">
    <name type="scientific">Bacteroides eggerthii</name>
    <dbReference type="NCBI Taxonomy" id="28111"/>
    <lineage>
        <taxon>Bacteria</taxon>
        <taxon>Pseudomonadati</taxon>
        <taxon>Bacteroidota</taxon>
        <taxon>Bacteroidia</taxon>
        <taxon>Bacteroidales</taxon>
        <taxon>Bacteroidaceae</taxon>
        <taxon>Bacteroides</taxon>
    </lineage>
</organism>